<accession>A0A183SFA5</accession>
<dbReference type="PANTHER" id="PTHR24198:SF194">
    <property type="entry name" value="INVERSIN-A"/>
    <property type="match status" value="1"/>
</dbReference>
<sequence>MTCLLLDAGSRPDEVDNTGQTPLLVACQADHVRVIRLLLKPALSLEDEHNSTSAGAATGSATPCHPAGQLLDELTDDKSTQENLSSEFNGHEFLARSSLDTINRAAMDGRSPLRAAALNNNIALVQTLLALGADPDQQVGSFRITLNLSRVLISLAGYSFLMS</sequence>
<evidence type="ECO:0000256" key="2">
    <source>
        <dbReference type="ARBA" id="ARBA00023043"/>
    </source>
</evidence>
<evidence type="ECO:0000256" key="1">
    <source>
        <dbReference type="ARBA" id="ARBA00022737"/>
    </source>
</evidence>
<evidence type="ECO:0000313" key="6">
    <source>
        <dbReference type="WBParaSite" id="SSLN_0000300301-mRNA-1"/>
    </source>
</evidence>
<evidence type="ECO:0000313" key="4">
    <source>
        <dbReference type="EMBL" id="VDL89288.1"/>
    </source>
</evidence>
<keyword evidence="5" id="KW-1185">Reference proteome</keyword>
<dbReference type="Proteomes" id="UP000275846">
    <property type="component" value="Unassembled WGS sequence"/>
</dbReference>
<evidence type="ECO:0000256" key="3">
    <source>
        <dbReference type="PROSITE-ProRule" id="PRU00023"/>
    </source>
</evidence>
<name>A0A183SFA5_SCHSO</name>
<dbReference type="SMART" id="SM00248">
    <property type="entry name" value="ANK"/>
    <property type="match status" value="2"/>
</dbReference>
<reference evidence="4 5" key="2">
    <citation type="submission" date="2018-11" db="EMBL/GenBank/DDBJ databases">
        <authorList>
            <consortium name="Pathogen Informatics"/>
        </authorList>
    </citation>
    <scope>NUCLEOTIDE SEQUENCE [LARGE SCALE GENOMIC DNA]</scope>
    <source>
        <strain evidence="4 5">NST_G2</strain>
    </source>
</reference>
<dbReference type="SUPFAM" id="SSF48403">
    <property type="entry name" value="Ankyrin repeat"/>
    <property type="match status" value="1"/>
</dbReference>
<dbReference type="Pfam" id="PF00023">
    <property type="entry name" value="Ank"/>
    <property type="match status" value="2"/>
</dbReference>
<keyword evidence="2 3" id="KW-0040">ANK repeat</keyword>
<dbReference type="PROSITE" id="PS50297">
    <property type="entry name" value="ANK_REP_REGION"/>
    <property type="match status" value="2"/>
</dbReference>
<feature type="repeat" description="ANK" evidence="3">
    <location>
        <begin position="18"/>
        <end position="50"/>
    </location>
</feature>
<dbReference type="EMBL" id="UYSU01032371">
    <property type="protein sequence ID" value="VDL89288.1"/>
    <property type="molecule type" value="Genomic_DNA"/>
</dbReference>
<dbReference type="PROSITE" id="PS50088">
    <property type="entry name" value="ANK_REPEAT"/>
    <property type="match status" value="2"/>
</dbReference>
<dbReference type="STRING" id="70667.A0A183SFA5"/>
<organism evidence="6">
    <name type="scientific">Schistocephalus solidus</name>
    <name type="common">Tapeworm</name>
    <dbReference type="NCBI Taxonomy" id="70667"/>
    <lineage>
        <taxon>Eukaryota</taxon>
        <taxon>Metazoa</taxon>
        <taxon>Spiralia</taxon>
        <taxon>Lophotrochozoa</taxon>
        <taxon>Platyhelminthes</taxon>
        <taxon>Cestoda</taxon>
        <taxon>Eucestoda</taxon>
        <taxon>Diphyllobothriidea</taxon>
        <taxon>Diphyllobothriidae</taxon>
        <taxon>Schistocephalus</taxon>
    </lineage>
</organism>
<gene>
    <name evidence="4" type="ORF">SSLN_LOCUS2903</name>
</gene>
<dbReference type="InterPro" id="IPR036770">
    <property type="entry name" value="Ankyrin_rpt-contain_sf"/>
</dbReference>
<dbReference type="InterPro" id="IPR002110">
    <property type="entry name" value="Ankyrin_rpt"/>
</dbReference>
<dbReference type="PANTHER" id="PTHR24198">
    <property type="entry name" value="ANKYRIN REPEAT AND PROTEIN KINASE DOMAIN-CONTAINING PROTEIN"/>
    <property type="match status" value="1"/>
</dbReference>
<proteinExistence type="predicted"/>
<keyword evidence="1" id="KW-0677">Repeat</keyword>
<feature type="repeat" description="ANK" evidence="3">
    <location>
        <begin position="108"/>
        <end position="140"/>
    </location>
</feature>
<dbReference type="WBParaSite" id="SSLN_0000300301-mRNA-1">
    <property type="protein sequence ID" value="SSLN_0000300301-mRNA-1"/>
    <property type="gene ID" value="SSLN_0000300301"/>
</dbReference>
<dbReference type="Gene3D" id="1.25.40.20">
    <property type="entry name" value="Ankyrin repeat-containing domain"/>
    <property type="match status" value="2"/>
</dbReference>
<dbReference type="AlphaFoldDB" id="A0A183SFA5"/>
<reference evidence="6" key="1">
    <citation type="submission" date="2016-06" db="UniProtKB">
        <authorList>
            <consortium name="WormBaseParasite"/>
        </authorList>
    </citation>
    <scope>IDENTIFICATION</scope>
</reference>
<protein>
    <submittedName>
        <fullName evidence="6">ANK_REP_REGION domain-containing protein</fullName>
    </submittedName>
</protein>
<dbReference type="OrthoDB" id="427518at2759"/>
<evidence type="ECO:0000313" key="5">
    <source>
        <dbReference type="Proteomes" id="UP000275846"/>
    </source>
</evidence>